<dbReference type="NCBIfam" id="TIGR00879">
    <property type="entry name" value="SP"/>
    <property type="match status" value="1"/>
</dbReference>
<keyword evidence="6" id="KW-0769">Symport</keyword>
<dbReference type="GO" id="GO:0015293">
    <property type="term" value="F:symporter activity"/>
    <property type="evidence" value="ECO:0007669"/>
    <property type="project" value="UniProtKB-KW"/>
</dbReference>
<keyword evidence="7 10" id="KW-1133">Transmembrane helix</keyword>
<dbReference type="GO" id="GO:0015145">
    <property type="term" value="F:monosaccharide transmembrane transporter activity"/>
    <property type="evidence" value="ECO:0007669"/>
    <property type="project" value="InterPro"/>
</dbReference>
<evidence type="ECO:0000256" key="5">
    <source>
        <dbReference type="ARBA" id="ARBA00022692"/>
    </source>
</evidence>
<dbReference type="EMBL" id="PYDT01000007">
    <property type="protein sequence ID" value="THU55818.1"/>
    <property type="molecule type" value="Genomic_DNA"/>
</dbReference>
<feature type="transmembrane region" description="Helical" evidence="10">
    <location>
        <begin position="349"/>
        <end position="371"/>
    </location>
</feature>
<evidence type="ECO:0000256" key="2">
    <source>
        <dbReference type="ARBA" id="ARBA00010992"/>
    </source>
</evidence>
<feature type="transmembrane region" description="Helical" evidence="10">
    <location>
        <begin position="448"/>
        <end position="471"/>
    </location>
</feature>
<dbReference type="PROSITE" id="PS00216">
    <property type="entry name" value="SUGAR_TRANSPORT_1"/>
    <property type="match status" value="1"/>
</dbReference>
<protein>
    <recommendedName>
        <fullName evidence="11">Major facilitator superfamily (MFS) profile domain-containing protein</fullName>
    </recommendedName>
</protein>
<evidence type="ECO:0000256" key="9">
    <source>
        <dbReference type="RuleBase" id="RU003346"/>
    </source>
</evidence>
<accession>A0A4S8J351</accession>
<dbReference type="Gene3D" id="1.20.1250.20">
    <property type="entry name" value="MFS general substrate transporter like domains"/>
    <property type="match status" value="1"/>
</dbReference>
<dbReference type="STRING" id="52838.A0A4S8J351"/>
<dbReference type="PANTHER" id="PTHR23500">
    <property type="entry name" value="SOLUTE CARRIER FAMILY 2, FACILITATED GLUCOSE TRANSPORTER"/>
    <property type="match status" value="1"/>
</dbReference>
<dbReference type="GO" id="GO:0016020">
    <property type="term" value="C:membrane"/>
    <property type="evidence" value="ECO:0007669"/>
    <property type="project" value="UniProtKB-SubCell"/>
</dbReference>
<organism evidence="12 13">
    <name type="scientific">Musa balbisiana</name>
    <name type="common">Banana</name>
    <dbReference type="NCBI Taxonomy" id="52838"/>
    <lineage>
        <taxon>Eukaryota</taxon>
        <taxon>Viridiplantae</taxon>
        <taxon>Streptophyta</taxon>
        <taxon>Embryophyta</taxon>
        <taxon>Tracheophyta</taxon>
        <taxon>Spermatophyta</taxon>
        <taxon>Magnoliopsida</taxon>
        <taxon>Liliopsida</taxon>
        <taxon>Zingiberales</taxon>
        <taxon>Musaceae</taxon>
        <taxon>Musa</taxon>
    </lineage>
</organism>
<name>A0A4S8J351_MUSBA</name>
<feature type="transmembrane region" description="Helical" evidence="10">
    <location>
        <begin position="284"/>
        <end position="308"/>
    </location>
</feature>
<dbReference type="FunFam" id="1.20.1250.20:FF:000002">
    <property type="entry name" value="Sugar transport protein 13"/>
    <property type="match status" value="1"/>
</dbReference>
<evidence type="ECO:0000256" key="3">
    <source>
        <dbReference type="ARBA" id="ARBA00022448"/>
    </source>
</evidence>
<dbReference type="Proteomes" id="UP000317650">
    <property type="component" value="Chromosome 11"/>
</dbReference>
<dbReference type="InterPro" id="IPR020846">
    <property type="entry name" value="MFS_dom"/>
</dbReference>
<dbReference type="SUPFAM" id="SSF103473">
    <property type="entry name" value="MFS general substrate transporter"/>
    <property type="match status" value="1"/>
</dbReference>
<dbReference type="CDD" id="cd17361">
    <property type="entry name" value="MFS_STP"/>
    <property type="match status" value="1"/>
</dbReference>
<evidence type="ECO:0000313" key="12">
    <source>
        <dbReference type="EMBL" id="THU55818.1"/>
    </source>
</evidence>
<evidence type="ECO:0000256" key="7">
    <source>
        <dbReference type="ARBA" id="ARBA00022989"/>
    </source>
</evidence>
<evidence type="ECO:0000256" key="6">
    <source>
        <dbReference type="ARBA" id="ARBA00022847"/>
    </source>
</evidence>
<proteinExistence type="inferred from homology"/>
<keyword evidence="5 10" id="KW-0812">Transmembrane</keyword>
<dbReference type="InterPro" id="IPR005828">
    <property type="entry name" value="MFS_sugar_transport-like"/>
</dbReference>
<evidence type="ECO:0000313" key="13">
    <source>
        <dbReference type="Proteomes" id="UP000317650"/>
    </source>
</evidence>
<dbReference type="InterPro" id="IPR003663">
    <property type="entry name" value="Sugar/inositol_transpt"/>
</dbReference>
<feature type="transmembrane region" description="Helical" evidence="10">
    <location>
        <begin position="21"/>
        <end position="41"/>
    </location>
</feature>
<feature type="transmembrane region" description="Helical" evidence="10">
    <location>
        <begin position="112"/>
        <end position="132"/>
    </location>
</feature>
<sequence length="507" mass="55926">MPAMVMSNAGPGGAKKFEGRITIYVVICGIIAATGGLMFGYDIGISGGVTSMDDFLEEFFPVVYERKHKAKEDNYCKFDNQNLQLFTSSLYLAALVASFVASKICTKHGRRLTMQAASVFFLVGVILNAAAVNIAMLIIGRILLGVGVGFANQAVPLFLSEIAPVHLRGALNILFQLDVTIGIFVANIVNYLVSNIHPWGWRLALGLAGVPATMLCLGSMVIAETPTSLIEREMLMEGLAMLKKIRGTDNVDTEYEEILHACEMARQVKQPFKNLMKRSSRPQLVIAIVMQVFQQFTGINAIMFYAPVLFQTIGFKNDASLLSAVITGIVNVLSTVVSVVLVDKVGRRFLLLEACGQMLITQVAIGGILLVNLKATNDLGHGVAVWVVVLVCLFVSSFAWSWGPLGWLIPSETFPLATRTAGYAFAVSSNMLFTFVIAQAFLSMMCHLRAGIFFFFGAWIVMMGLFVIFLLPETKNVPIDEMTEKVWKQHWFWKRFMDEEDDKKYSV</sequence>
<feature type="transmembrane region" description="Helical" evidence="10">
    <location>
        <begin position="83"/>
        <end position="100"/>
    </location>
</feature>
<feature type="transmembrane region" description="Helical" evidence="10">
    <location>
        <begin position="320"/>
        <end position="342"/>
    </location>
</feature>
<feature type="domain" description="Major facilitator superfamily (MFS) profile" evidence="11">
    <location>
        <begin position="28"/>
        <end position="475"/>
    </location>
</feature>
<dbReference type="Pfam" id="PF00083">
    <property type="entry name" value="Sugar_tr"/>
    <property type="match status" value="1"/>
</dbReference>
<dbReference type="InterPro" id="IPR045262">
    <property type="entry name" value="STP/PLT_plant"/>
</dbReference>
<comment type="subcellular location">
    <subcellularLocation>
        <location evidence="1">Membrane</location>
        <topology evidence="1">Multi-pass membrane protein</topology>
    </subcellularLocation>
</comment>
<reference evidence="12 13" key="1">
    <citation type="journal article" date="2019" name="Nat. Plants">
        <title>Genome sequencing of Musa balbisiana reveals subgenome evolution and function divergence in polyploid bananas.</title>
        <authorList>
            <person name="Yao X."/>
        </authorList>
    </citation>
    <scope>NUCLEOTIDE SEQUENCE [LARGE SCALE GENOMIC DNA]</scope>
    <source>
        <strain evidence="13">cv. DH-PKW</strain>
        <tissue evidence="12">Leaves</tissue>
    </source>
</reference>
<comment type="caution">
    <text evidence="12">The sequence shown here is derived from an EMBL/GenBank/DDBJ whole genome shotgun (WGS) entry which is preliminary data.</text>
</comment>
<dbReference type="PROSITE" id="PS50850">
    <property type="entry name" value="MFS"/>
    <property type="match status" value="1"/>
</dbReference>
<keyword evidence="4" id="KW-0762">Sugar transport</keyword>
<keyword evidence="8 10" id="KW-0472">Membrane</keyword>
<dbReference type="InterPro" id="IPR005829">
    <property type="entry name" value="Sugar_transporter_CS"/>
</dbReference>
<evidence type="ECO:0000256" key="4">
    <source>
        <dbReference type="ARBA" id="ARBA00022597"/>
    </source>
</evidence>
<comment type="similarity">
    <text evidence="2 9">Belongs to the major facilitator superfamily. Sugar transporter (TC 2.A.1.1) family.</text>
</comment>
<dbReference type="InterPro" id="IPR044778">
    <property type="entry name" value="MFS_STP/MST-like_plant"/>
</dbReference>
<evidence type="ECO:0000259" key="11">
    <source>
        <dbReference type="PROSITE" id="PS50850"/>
    </source>
</evidence>
<dbReference type="PRINTS" id="PR00171">
    <property type="entry name" value="SUGRTRNSPORT"/>
</dbReference>
<evidence type="ECO:0000256" key="1">
    <source>
        <dbReference type="ARBA" id="ARBA00004141"/>
    </source>
</evidence>
<feature type="transmembrane region" description="Helical" evidence="10">
    <location>
        <begin position="199"/>
        <end position="223"/>
    </location>
</feature>
<evidence type="ECO:0000256" key="8">
    <source>
        <dbReference type="ARBA" id="ARBA00023136"/>
    </source>
</evidence>
<keyword evidence="3 9" id="KW-0813">Transport</keyword>
<dbReference type="PANTHER" id="PTHR23500:SF371">
    <property type="entry name" value="OS07G0206600 PROTEIN"/>
    <property type="match status" value="1"/>
</dbReference>
<feature type="transmembrane region" description="Helical" evidence="10">
    <location>
        <begin position="383"/>
        <end position="409"/>
    </location>
</feature>
<dbReference type="InterPro" id="IPR036259">
    <property type="entry name" value="MFS_trans_sf"/>
</dbReference>
<keyword evidence="13" id="KW-1185">Reference proteome</keyword>
<evidence type="ECO:0000256" key="10">
    <source>
        <dbReference type="SAM" id="Phobius"/>
    </source>
</evidence>
<gene>
    <name evidence="12" type="ORF">C4D60_Mb11t10610</name>
</gene>
<dbReference type="PROSITE" id="PS00217">
    <property type="entry name" value="SUGAR_TRANSPORT_2"/>
    <property type="match status" value="1"/>
</dbReference>
<dbReference type="AlphaFoldDB" id="A0A4S8J351"/>
<feature type="transmembrane region" description="Helical" evidence="10">
    <location>
        <begin position="421"/>
        <end position="442"/>
    </location>
</feature>